<proteinExistence type="predicted"/>
<evidence type="ECO:0000256" key="1">
    <source>
        <dbReference type="SAM" id="Phobius"/>
    </source>
</evidence>
<dbReference type="InterPro" id="IPR009883">
    <property type="entry name" value="YgfX"/>
</dbReference>
<keyword evidence="1" id="KW-0472">Membrane</keyword>
<dbReference type="OrthoDB" id="7030636at2"/>
<gene>
    <name evidence="2" type="ORF">CJF39_21275</name>
</gene>
<keyword evidence="1" id="KW-1133">Transmembrane helix</keyword>
<sequence>MSSPNNYFECRWRASGHLLAAYLAAQALALISIGLLSIPLWARMLGVLACLSHGVWVLPRHIRLTHPTAITGLRRTAEGWQLWSRASGWQAVQLRRDSMALPMLVIVRFSLRGERRVRAVCIPRDALAPDQHRRLRVRLKFSRRRWLAPE</sequence>
<dbReference type="Pfam" id="PF07254">
    <property type="entry name" value="Cpta_toxin"/>
    <property type="match status" value="1"/>
</dbReference>
<protein>
    <recommendedName>
        <fullName evidence="4">Toxin CptA</fullName>
    </recommendedName>
</protein>
<organism evidence="2 3">
    <name type="scientific">Pseudomonas lundensis</name>
    <dbReference type="NCBI Taxonomy" id="86185"/>
    <lineage>
        <taxon>Bacteria</taxon>
        <taxon>Pseudomonadati</taxon>
        <taxon>Pseudomonadota</taxon>
        <taxon>Gammaproteobacteria</taxon>
        <taxon>Pseudomonadales</taxon>
        <taxon>Pseudomonadaceae</taxon>
        <taxon>Pseudomonas</taxon>
    </lineage>
</organism>
<dbReference type="AlphaFoldDB" id="A0A266N4R7"/>
<evidence type="ECO:0000313" key="2">
    <source>
        <dbReference type="EMBL" id="OZY57488.1"/>
    </source>
</evidence>
<comment type="caution">
    <text evidence="2">The sequence shown here is derived from an EMBL/GenBank/DDBJ whole genome shotgun (WGS) entry which is preliminary data.</text>
</comment>
<evidence type="ECO:0000313" key="3">
    <source>
        <dbReference type="Proteomes" id="UP000215788"/>
    </source>
</evidence>
<dbReference type="RefSeq" id="WP_094995199.1">
    <property type="nucleotide sequence ID" value="NZ_NQKI01000051.1"/>
</dbReference>
<dbReference type="EMBL" id="NQKI01000051">
    <property type="protein sequence ID" value="OZY57488.1"/>
    <property type="molecule type" value="Genomic_DNA"/>
</dbReference>
<dbReference type="Proteomes" id="UP000215788">
    <property type="component" value="Unassembled WGS sequence"/>
</dbReference>
<feature type="transmembrane region" description="Helical" evidence="1">
    <location>
        <begin position="20"/>
        <end position="42"/>
    </location>
</feature>
<accession>A0A266N4R7</accession>
<keyword evidence="1" id="KW-0812">Transmembrane</keyword>
<evidence type="ECO:0008006" key="4">
    <source>
        <dbReference type="Google" id="ProtNLM"/>
    </source>
</evidence>
<reference evidence="2 3" key="1">
    <citation type="submission" date="2017-08" db="EMBL/GenBank/DDBJ databases">
        <title>Genomic and metabolic characterisation of spoilage-associated Pseudomonas species.</title>
        <authorList>
            <person name="Stanborough T."/>
            <person name="Fegan N."/>
            <person name="Powell S.M."/>
            <person name="Singh T."/>
            <person name="Tamplin M.L."/>
            <person name="Chandry P.S."/>
        </authorList>
    </citation>
    <scope>NUCLEOTIDE SEQUENCE [LARGE SCALE GENOMIC DNA]</scope>
    <source>
        <strain evidence="2 3">L1802</strain>
    </source>
</reference>
<name>A0A266N4R7_9PSED</name>